<feature type="transmembrane region" description="Helical" evidence="7">
    <location>
        <begin position="352"/>
        <end position="367"/>
    </location>
</feature>
<dbReference type="InterPro" id="IPR002259">
    <property type="entry name" value="Eqnu_transpt"/>
</dbReference>
<feature type="transmembrane region" description="Helical" evidence="7">
    <location>
        <begin position="320"/>
        <end position="340"/>
    </location>
</feature>
<dbReference type="GO" id="GO:0005337">
    <property type="term" value="F:nucleoside transmembrane transporter activity"/>
    <property type="evidence" value="ECO:0007669"/>
    <property type="project" value="InterPro"/>
</dbReference>
<feature type="transmembrane region" description="Helical" evidence="7">
    <location>
        <begin position="126"/>
        <end position="144"/>
    </location>
</feature>
<name>G0NCH8_CAEBE</name>
<keyword evidence="9" id="KW-1185">Reference proteome</keyword>
<gene>
    <name evidence="8" type="ORF">CAEBREN_21756</name>
</gene>
<dbReference type="PANTHER" id="PTHR10332">
    <property type="entry name" value="EQUILIBRATIVE NUCLEOSIDE TRANSPORTER"/>
    <property type="match status" value="1"/>
</dbReference>
<evidence type="ECO:0000256" key="5">
    <source>
        <dbReference type="ARBA" id="ARBA00022989"/>
    </source>
</evidence>
<dbReference type="eggNOG" id="KOG1479">
    <property type="taxonomic scope" value="Eukaryota"/>
</dbReference>
<evidence type="ECO:0000313" key="9">
    <source>
        <dbReference type="Proteomes" id="UP000008068"/>
    </source>
</evidence>
<protein>
    <submittedName>
        <fullName evidence="8">Uncharacterized protein</fullName>
    </submittedName>
</protein>
<comment type="subcellular location">
    <subcellularLocation>
        <location evidence="1">Membrane</location>
        <topology evidence="1">Multi-pass membrane protein</topology>
    </subcellularLocation>
</comment>
<evidence type="ECO:0000256" key="1">
    <source>
        <dbReference type="ARBA" id="ARBA00004141"/>
    </source>
</evidence>
<dbReference type="PIRSF" id="PIRSF016379">
    <property type="entry name" value="ENT"/>
    <property type="match status" value="1"/>
</dbReference>
<evidence type="ECO:0000256" key="7">
    <source>
        <dbReference type="SAM" id="Phobius"/>
    </source>
</evidence>
<dbReference type="HOGENOM" id="CLU_021611_0_1_1"/>
<dbReference type="EMBL" id="GL379862">
    <property type="protein sequence ID" value="EGT57444.1"/>
    <property type="molecule type" value="Genomic_DNA"/>
</dbReference>
<keyword evidence="5 7" id="KW-1133">Transmembrane helix</keyword>
<feature type="transmembrane region" description="Helical" evidence="7">
    <location>
        <begin position="282"/>
        <end position="300"/>
    </location>
</feature>
<dbReference type="PRINTS" id="PR01130">
    <property type="entry name" value="DERENTRNSPRT"/>
</dbReference>
<accession>G0NCH8</accession>
<dbReference type="Pfam" id="PF01733">
    <property type="entry name" value="Nucleoside_tran"/>
    <property type="match status" value="1"/>
</dbReference>
<evidence type="ECO:0000256" key="3">
    <source>
        <dbReference type="ARBA" id="ARBA00022448"/>
    </source>
</evidence>
<evidence type="ECO:0000256" key="6">
    <source>
        <dbReference type="ARBA" id="ARBA00023136"/>
    </source>
</evidence>
<comment type="similarity">
    <text evidence="2">Belongs to the SLC29A/ENT transporter (TC 2.A.57) family.</text>
</comment>
<keyword evidence="4 7" id="KW-0812">Transmembrane</keyword>
<keyword evidence="3" id="KW-0813">Transport</keyword>
<feature type="transmembrane region" description="Helical" evidence="7">
    <location>
        <begin position="45"/>
        <end position="65"/>
    </location>
</feature>
<feature type="transmembrane region" description="Helical" evidence="7">
    <location>
        <begin position="181"/>
        <end position="205"/>
    </location>
</feature>
<proteinExistence type="inferred from homology"/>
<dbReference type="STRING" id="135651.G0NCH8"/>
<dbReference type="GO" id="GO:0005886">
    <property type="term" value="C:plasma membrane"/>
    <property type="evidence" value="ECO:0007669"/>
    <property type="project" value="TreeGrafter"/>
</dbReference>
<dbReference type="InParanoid" id="G0NCH8"/>
<evidence type="ECO:0000313" key="8">
    <source>
        <dbReference type="EMBL" id="EGT57444.1"/>
    </source>
</evidence>
<keyword evidence="6 7" id="KW-0472">Membrane</keyword>
<organism evidence="9">
    <name type="scientific">Caenorhabditis brenneri</name>
    <name type="common">Nematode worm</name>
    <dbReference type="NCBI Taxonomy" id="135651"/>
    <lineage>
        <taxon>Eukaryota</taxon>
        <taxon>Metazoa</taxon>
        <taxon>Ecdysozoa</taxon>
        <taxon>Nematoda</taxon>
        <taxon>Chromadorea</taxon>
        <taxon>Rhabditida</taxon>
        <taxon>Rhabditina</taxon>
        <taxon>Rhabditomorpha</taxon>
        <taxon>Rhabditoidea</taxon>
        <taxon>Rhabditidae</taxon>
        <taxon>Peloderinae</taxon>
        <taxon>Caenorhabditis</taxon>
    </lineage>
</organism>
<feature type="transmembrane region" description="Helical" evidence="7">
    <location>
        <begin position="150"/>
        <end position="169"/>
    </location>
</feature>
<feature type="transmembrane region" description="Helical" evidence="7">
    <location>
        <begin position="387"/>
        <end position="411"/>
    </location>
</feature>
<reference evidence="9" key="1">
    <citation type="submission" date="2011-07" db="EMBL/GenBank/DDBJ databases">
        <authorList>
            <consortium name="Caenorhabditis brenneri Sequencing and Analysis Consortium"/>
            <person name="Wilson R.K."/>
        </authorList>
    </citation>
    <scope>NUCLEOTIDE SEQUENCE [LARGE SCALE GENOMIC DNA]</scope>
    <source>
        <strain evidence="9">PB2801</strain>
    </source>
</reference>
<sequence>MQKPWHSNRSAEEPPVLTTATKKLEPLLVDETTGLPQSPKDTRNYVYLMFMVFGFGALLPWNMFINISHDYYTNFKLQYNGTKTWESDNFQFLMPIASQLPNLIFSIANIFLAVKGDLTRRMRHCLAVVQIMILITIICIYVDTESWTTLFFTMTILSIILLNAANGLYQNSLFGLASSFPFKYTNAIIIGQNFCGIIVALIATSTKAIADEVQLRAFLYFGIAAVIVLICLILLNIIKKFTFFKVYDVTEANAYDDDDDIKKEITTWEDVRIAFGGSTPQFVNIFLLFFVTLSLFPNIVMYVKDNAPGKPHNFIVSEYYFMDIGIFLNFNTFAFLGSLLANYVRKPSPNKIWIAVVARFWFLFYFPNANYYPEFARGYAPIFTSTWIFMINLAIMAFTSGYFSSLIMMYAPRYHEEPRIQRMAGMIAAFFLIAGVFTGLCFSGIIKFFILNI</sequence>
<feature type="transmembrane region" description="Helical" evidence="7">
    <location>
        <begin position="217"/>
        <end position="238"/>
    </location>
</feature>
<dbReference type="OMA" id="FPSICMY"/>
<dbReference type="OrthoDB" id="1856718at2759"/>
<feature type="transmembrane region" description="Helical" evidence="7">
    <location>
        <begin position="423"/>
        <end position="450"/>
    </location>
</feature>
<evidence type="ECO:0000256" key="4">
    <source>
        <dbReference type="ARBA" id="ARBA00022692"/>
    </source>
</evidence>
<dbReference type="PANTHER" id="PTHR10332:SF85">
    <property type="entry name" value="EQUILIBRATIVE NUCLEOSIDE TRANSPORTER"/>
    <property type="match status" value="1"/>
</dbReference>
<feature type="transmembrane region" description="Helical" evidence="7">
    <location>
        <begin position="92"/>
        <end position="114"/>
    </location>
</feature>
<dbReference type="Proteomes" id="UP000008068">
    <property type="component" value="Unassembled WGS sequence"/>
</dbReference>
<evidence type="ECO:0000256" key="2">
    <source>
        <dbReference type="ARBA" id="ARBA00007965"/>
    </source>
</evidence>
<dbReference type="AlphaFoldDB" id="G0NCH8"/>